<accession>A0A0D3J3A8</accession>
<dbReference type="EnsemblProtists" id="EOD17993">
    <property type="protein sequence ID" value="EOD17993"/>
    <property type="gene ID" value="EMIHUDRAFT_196004"/>
</dbReference>
<dbReference type="AlphaFoldDB" id="A0A0D3J3A8"/>
<dbReference type="KEGG" id="ehx:EMIHUDRAFT_196004"/>
<reference evidence="2" key="2">
    <citation type="submission" date="2024-10" db="UniProtKB">
        <authorList>
            <consortium name="EnsemblProtists"/>
        </authorList>
    </citation>
    <scope>IDENTIFICATION</scope>
</reference>
<evidence type="ECO:0000313" key="2">
    <source>
        <dbReference type="EnsemblProtists" id="EOD17993"/>
    </source>
</evidence>
<proteinExistence type="predicted"/>
<feature type="region of interest" description="Disordered" evidence="1">
    <location>
        <begin position="23"/>
        <end position="46"/>
    </location>
</feature>
<organism evidence="2 3">
    <name type="scientific">Emiliania huxleyi (strain CCMP1516)</name>
    <dbReference type="NCBI Taxonomy" id="280463"/>
    <lineage>
        <taxon>Eukaryota</taxon>
        <taxon>Haptista</taxon>
        <taxon>Haptophyta</taxon>
        <taxon>Prymnesiophyceae</taxon>
        <taxon>Isochrysidales</taxon>
        <taxon>Noelaerhabdaceae</taxon>
        <taxon>Emiliania</taxon>
    </lineage>
</organism>
<name>A0A0D3J3A8_EMIH1</name>
<sequence length="142" mass="15435">MRRPRSSATAVYKLCQLMLDPQRAARAAEPGPPTASTPADRAQRDGERVTLSAMLEQVEANRRQIEALDATRRREQAAAATPGSAAAAPSCAVSSSLGAPAYDPQRLRESRLVVLRIWAESLAQWIDHRFGSSQMACVSAYR</sequence>
<dbReference type="GeneID" id="19045994"/>
<evidence type="ECO:0000313" key="3">
    <source>
        <dbReference type="Proteomes" id="UP000013827"/>
    </source>
</evidence>
<dbReference type="RefSeq" id="XP_005770422.1">
    <property type="nucleotide sequence ID" value="XM_005770365.1"/>
</dbReference>
<feature type="compositionally biased region" description="Low complexity" evidence="1">
    <location>
        <begin position="77"/>
        <end position="90"/>
    </location>
</feature>
<dbReference type="HOGENOM" id="CLU_1819455_0_0_1"/>
<dbReference type="Proteomes" id="UP000013827">
    <property type="component" value="Unassembled WGS sequence"/>
</dbReference>
<evidence type="ECO:0000256" key="1">
    <source>
        <dbReference type="SAM" id="MobiDB-lite"/>
    </source>
</evidence>
<protein>
    <submittedName>
        <fullName evidence="2">Uncharacterized protein</fullName>
    </submittedName>
</protein>
<reference evidence="3" key="1">
    <citation type="journal article" date="2013" name="Nature">
        <title>Pan genome of the phytoplankton Emiliania underpins its global distribution.</title>
        <authorList>
            <person name="Read B.A."/>
            <person name="Kegel J."/>
            <person name="Klute M.J."/>
            <person name="Kuo A."/>
            <person name="Lefebvre S.C."/>
            <person name="Maumus F."/>
            <person name="Mayer C."/>
            <person name="Miller J."/>
            <person name="Monier A."/>
            <person name="Salamov A."/>
            <person name="Young J."/>
            <person name="Aguilar M."/>
            <person name="Claverie J.M."/>
            <person name="Frickenhaus S."/>
            <person name="Gonzalez K."/>
            <person name="Herman E.K."/>
            <person name="Lin Y.C."/>
            <person name="Napier J."/>
            <person name="Ogata H."/>
            <person name="Sarno A.F."/>
            <person name="Shmutz J."/>
            <person name="Schroeder D."/>
            <person name="de Vargas C."/>
            <person name="Verret F."/>
            <person name="von Dassow P."/>
            <person name="Valentin K."/>
            <person name="Van de Peer Y."/>
            <person name="Wheeler G."/>
            <person name="Dacks J.B."/>
            <person name="Delwiche C.F."/>
            <person name="Dyhrman S.T."/>
            <person name="Glockner G."/>
            <person name="John U."/>
            <person name="Richards T."/>
            <person name="Worden A.Z."/>
            <person name="Zhang X."/>
            <person name="Grigoriev I.V."/>
            <person name="Allen A.E."/>
            <person name="Bidle K."/>
            <person name="Borodovsky M."/>
            <person name="Bowler C."/>
            <person name="Brownlee C."/>
            <person name="Cock J.M."/>
            <person name="Elias M."/>
            <person name="Gladyshev V.N."/>
            <person name="Groth M."/>
            <person name="Guda C."/>
            <person name="Hadaegh A."/>
            <person name="Iglesias-Rodriguez M.D."/>
            <person name="Jenkins J."/>
            <person name="Jones B.M."/>
            <person name="Lawson T."/>
            <person name="Leese F."/>
            <person name="Lindquist E."/>
            <person name="Lobanov A."/>
            <person name="Lomsadze A."/>
            <person name="Malik S.B."/>
            <person name="Marsh M.E."/>
            <person name="Mackinder L."/>
            <person name="Mock T."/>
            <person name="Mueller-Roeber B."/>
            <person name="Pagarete A."/>
            <person name="Parker M."/>
            <person name="Probert I."/>
            <person name="Quesneville H."/>
            <person name="Raines C."/>
            <person name="Rensing S.A."/>
            <person name="Riano-Pachon D.M."/>
            <person name="Richier S."/>
            <person name="Rokitta S."/>
            <person name="Shiraiwa Y."/>
            <person name="Soanes D.M."/>
            <person name="van der Giezen M."/>
            <person name="Wahlund T.M."/>
            <person name="Williams B."/>
            <person name="Wilson W."/>
            <person name="Wolfe G."/>
            <person name="Wurch L.L."/>
        </authorList>
    </citation>
    <scope>NUCLEOTIDE SEQUENCE</scope>
</reference>
<feature type="region of interest" description="Disordered" evidence="1">
    <location>
        <begin position="69"/>
        <end position="90"/>
    </location>
</feature>
<keyword evidence="3" id="KW-1185">Reference proteome</keyword>
<dbReference type="PaxDb" id="2903-EOD17993"/>